<proteinExistence type="predicted"/>
<name>A0ABU9E666_9BACT</name>
<organism evidence="1 2">
    <name type="scientific">Gaopeijia maritima</name>
    <dbReference type="NCBI Taxonomy" id="3119007"/>
    <lineage>
        <taxon>Bacteria</taxon>
        <taxon>Pseudomonadati</taxon>
        <taxon>Gemmatimonadota</taxon>
        <taxon>Longimicrobiia</taxon>
        <taxon>Gaopeijiales</taxon>
        <taxon>Gaopeijiaceae</taxon>
        <taxon>Gaopeijia</taxon>
    </lineage>
</organism>
<comment type="caution">
    <text evidence="1">The sequence shown here is derived from an EMBL/GenBank/DDBJ whole genome shotgun (WGS) entry which is preliminary data.</text>
</comment>
<gene>
    <name evidence="1" type="ORF">WI372_04480</name>
</gene>
<dbReference type="RefSeq" id="WP_405275327.1">
    <property type="nucleotide sequence ID" value="NZ_CP144380.1"/>
</dbReference>
<evidence type="ECO:0000313" key="2">
    <source>
        <dbReference type="Proteomes" id="UP001484239"/>
    </source>
</evidence>
<reference evidence="1 2" key="1">
    <citation type="submission" date="2024-02" db="EMBL/GenBank/DDBJ databases">
        <title>A novel Gemmatimonadota bacterium.</title>
        <authorList>
            <person name="Du Z.-J."/>
            <person name="Ye Y.-Q."/>
        </authorList>
    </citation>
    <scope>NUCLEOTIDE SEQUENCE [LARGE SCALE GENOMIC DNA]</scope>
    <source>
        <strain evidence="1 2">DH-20</strain>
    </source>
</reference>
<dbReference type="Proteomes" id="UP001484239">
    <property type="component" value="Unassembled WGS sequence"/>
</dbReference>
<protein>
    <submittedName>
        <fullName evidence="1">Uncharacterized protein</fullName>
    </submittedName>
</protein>
<accession>A0ABU9E666</accession>
<dbReference type="EMBL" id="JBBHLI010000002">
    <property type="protein sequence ID" value="MEK9500223.1"/>
    <property type="molecule type" value="Genomic_DNA"/>
</dbReference>
<sequence length="87" mass="9323">MRPSHLLLKTASYLRAPKTTLVLSHPIRGTAAVVALKAVQKAAPPRLGSALVWMAATTAVPLWLMVRGARRAADEAQRTGGRREAGR</sequence>
<evidence type="ECO:0000313" key="1">
    <source>
        <dbReference type="EMBL" id="MEK9500223.1"/>
    </source>
</evidence>
<keyword evidence="2" id="KW-1185">Reference proteome</keyword>